<gene>
    <name evidence="1" type="ORF">LXN57_09160</name>
</gene>
<evidence type="ECO:0000313" key="2">
    <source>
        <dbReference type="Proteomes" id="UP001523216"/>
    </source>
</evidence>
<evidence type="ECO:0000313" key="1">
    <source>
        <dbReference type="EMBL" id="MCM4077734.1"/>
    </source>
</evidence>
<dbReference type="Proteomes" id="UP001523216">
    <property type="component" value="Unassembled WGS sequence"/>
</dbReference>
<sequence length="53" mass="5460">MTVGFHFAAGHGVDADLLPLLDVCRDLYAAAAISGHAEADMAAVVHAFGEPTH</sequence>
<organism evidence="1 2">
    <name type="scientific">Paractinoplanes hotanensis</name>
    <dbReference type="NCBI Taxonomy" id="2906497"/>
    <lineage>
        <taxon>Bacteria</taxon>
        <taxon>Bacillati</taxon>
        <taxon>Actinomycetota</taxon>
        <taxon>Actinomycetes</taxon>
        <taxon>Micromonosporales</taxon>
        <taxon>Micromonosporaceae</taxon>
        <taxon>Paractinoplanes</taxon>
    </lineage>
</organism>
<proteinExistence type="predicted"/>
<comment type="caution">
    <text evidence="1">The sequence shown here is derived from an EMBL/GenBank/DDBJ whole genome shotgun (WGS) entry which is preliminary data.</text>
</comment>
<dbReference type="RefSeq" id="WP_251797580.1">
    <property type="nucleotide sequence ID" value="NZ_JAMQOL010000010.1"/>
</dbReference>
<protein>
    <submittedName>
        <fullName evidence="1">Uncharacterized protein</fullName>
    </submittedName>
</protein>
<reference evidence="1 2" key="1">
    <citation type="submission" date="2022-06" db="EMBL/GenBank/DDBJ databases">
        <title>Actinoplanes abujensis sp. nov., isolated from Nigerian arid soil.</title>
        <authorList>
            <person name="Ding P."/>
        </authorList>
    </citation>
    <scope>NUCLEOTIDE SEQUENCE [LARGE SCALE GENOMIC DNA]</scope>
    <source>
        <strain evidence="2">TRM88002</strain>
    </source>
</reference>
<keyword evidence="2" id="KW-1185">Reference proteome</keyword>
<dbReference type="EMBL" id="JAMQOL010000010">
    <property type="protein sequence ID" value="MCM4077734.1"/>
    <property type="molecule type" value="Genomic_DNA"/>
</dbReference>
<accession>A0ABT0XXA0</accession>
<name>A0ABT0XXA0_9ACTN</name>